<dbReference type="VEuPathDB" id="AmoebaDB:ACA1_060610"/>
<comment type="function">
    <text evidence="6">Necessary for the splicing of pre-mRNA. Has a role in the recognition of the branch site (5'-UACUAAC-3'), the pyrimidine tract and the 3'-splice site at the 3'-end of introns.</text>
</comment>
<dbReference type="PANTHER" id="PTHR11208:SF45">
    <property type="entry name" value="SPLICING FACTOR 1"/>
    <property type="match status" value="1"/>
</dbReference>
<dbReference type="PROSITE" id="PS50084">
    <property type="entry name" value="KH_TYPE_1"/>
    <property type="match status" value="1"/>
</dbReference>
<dbReference type="Pfam" id="PF16275">
    <property type="entry name" value="SF1-HH"/>
    <property type="match status" value="1"/>
</dbReference>
<feature type="region of interest" description="Disordered" evidence="7">
    <location>
        <begin position="147"/>
        <end position="178"/>
    </location>
</feature>
<evidence type="ECO:0000256" key="5">
    <source>
        <dbReference type="PROSITE-ProRule" id="PRU00117"/>
    </source>
</evidence>
<organism evidence="9 10">
    <name type="scientific">Acanthamoeba castellanii (strain ATCC 30010 / Neff)</name>
    <dbReference type="NCBI Taxonomy" id="1257118"/>
    <lineage>
        <taxon>Eukaryota</taxon>
        <taxon>Amoebozoa</taxon>
        <taxon>Discosea</taxon>
        <taxon>Longamoebia</taxon>
        <taxon>Centramoebida</taxon>
        <taxon>Acanthamoebidae</taxon>
        <taxon>Acanthamoeba</taxon>
    </lineage>
</organism>
<dbReference type="GO" id="GO:0048024">
    <property type="term" value="P:regulation of mRNA splicing, via spliceosome"/>
    <property type="evidence" value="ECO:0007669"/>
    <property type="project" value="TreeGrafter"/>
</dbReference>
<dbReference type="Pfam" id="PF22675">
    <property type="entry name" value="KH-I_KHDC4-BBP"/>
    <property type="match status" value="1"/>
</dbReference>
<dbReference type="SUPFAM" id="SSF54791">
    <property type="entry name" value="Eukaryotic type KH-domain (KH-domain type I)"/>
    <property type="match status" value="1"/>
</dbReference>
<dbReference type="InterPro" id="IPR045071">
    <property type="entry name" value="BBP-like"/>
</dbReference>
<proteinExistence type="inferred from homology"/>
<keyword evidence="2 6" id="KW-0863">Zinc-finger</keyword>
<dbReference type="Gene3D" id="6.10.140.1790">
    <property type="match status" value="1"/>
</dbReference>
<dbReference type="GeneID" id="14918032"/>
<dbReference type="InterPro" id="IPR032570">
    <property type="entry name" value="SF1-HH"/>
</dbReference>
<dbReference type="CDD" id="cd02395">
    <property type="entry name" value="KH-I_BBP"/>
    <property type="match status" value="1"/>
</dbReference>
<dbReference type="InterPro" id="IPR036612">
    <property type="entry name" value="KH_dom_type_1_sf"/>
</dbReference>
<feature type="domain" description="K Homology" evidence="8">
    <location>
        <begin position="120"/>
        <end position="208"/>
    </location>
</feature>
<evidence type="ECO:0000313" key="10">
    <source>
        <dbReference type="Proteomes" id="UP000011083"/>
    </source>
</evidence>
<accession>L8GVR3</accession>
<reference evidence="9 10" key="1">
    <citation type="journal article" date="2013" name="Genome Biol.">
        <title>Genome of Acanthamoeba castellanii highlights extensive lateral gene transfer and early evolution of tyrosine kinase signaling.</title>
        <authorList>
            <person name="Clarke M."/>
            <person name="Lohan A.J."/>
            <person name="Liu B."/>
            <person name="Lagkouvardos I."/>
            <person name="Roy S."/>
            <person name="Zafar N."/>
            <person name="Bertelli C."/>
            <person name="Schilde C."/>
            <person name="Kianianmomeni A."/>
            <person name="Burglin T.R."/>
            <person name="Frech C."/>
            <person name="Turcotte B."/>
            <person name="Kopec K.O."/>
            <person name="Synnott J.M."/>
            <person name="Choo C."/>
            <person name="Paponov I."/>
            <person name="Finkler A."/>
            <person name="Soon Heng Tan C."/>
            <person name="Hutchins A.P."/>
            <person name="Weinmeier T."/>
            <person name="Rattei T."/>
            <person name="Chu J.S."/>
            <person name="Gimenez G."/>
            <person name="Irimia M."/>
            <person name="Rigden D.J."/>
            <person name="Fitzpatrick D.A."/>
            <person name="Lorenzo-Morales J."/>
            <person name="Bateman A."/>
            <person name="Chiu C.H."/>
            <person name="Tang P."/>
            <person name="Hegemann P."/>
            <person name="Fromm H."/>
            <person name="Raoult D."/>
            <person name="Greub G."/>
            <person name="Miranda-Saavedra D."/>
            <person name="Chen N."/>
            <person name="Nash P."/>
            <person name="Ginger M.L."/>
            <person name="Horn M."/>
            <person name="Schaap P."/>
            <person name="Caler L."/>
            <person name="Loftus B."/>
        </authorList>
    </citation>
    <scope>NUCLEOTIDE SEQUENCE [LARGE SCALE GENOMIC DNA]</scope>
    <source>
        <strain evidence="9 10">Neff</strain>
    </source>
</reference>
<keyword evidence="6" id="KW-0507">mRNA processing</keyword>
<feature type="compositionally biased region" description="Low complexity" evidence="7">
    <location>
        <begin position="327"/>
        <end position="348"/>
    </location>
</feature>
<dbReference type="GO" id="GO:0008270">
    <property type="term" value="F:zinc ion binding"/>
    <property type="evidence" value="ECO:0007669"/>
    <property type="project" value="UniProtKB-UniRule"/>
</dbReference>
<dbReference type="InterPro" id="IPR047086">
    <property type="entry name" value="SF1-HH_sf"/>
</dbReference>
<feature type="compositionally biased region" description="Basic and acidic residues" evidence="7">
    <location>
        <begin position="73"/>
        <end position="87"/>
    </location>
</feature>
<dbReference type="KEGG" id="acan:ACA1_060610"/>
<comment type="subcellular location">
    <subcellularLocation>
        <location evidence="6">Nucleus</location>
    </subcellularLocation>
</comment>
<feature type="region of interest" description="Disordered" evidence="7">
    <location>
        <begin position="325"/>
        <end position="359"/>
    </location>
</feature>
<evidence type="ECO:0000256" key="3">
    <source>
        <dbReference type="ARBA" id="ARBA00022833"/>
    </source>
</evidence>
<dbReference type="Gene3D" id="3.30.1370.10">
    <property type="entry name" value="K Homology domain, type 1"/>
    <property type="match status" value="1"/>
</dbReference>
<protein>
    <recommendedName>
        <fullName evidence="6">Branchpoint-bridging protein</fullName>
    </recommendedName>
</protein>
<sequence length="556" mass="60095">MENHPSRWNAPGTKAFIPGVPHLIPCGIDKECMEALLVRVRIEELTHSINTGQLGLDDPTIRRSPSPPPKYDSQGKRTNTREQRTKEKLTLERQSLIQIATKLNPAFKPPSDYRPINVKKTRKIRVPIDKYPDYNFIGLIIGPRGDTHKQLEKKSGAKISIRGKGSQKEGQAGKKFTGDEEEDLHVLITGDTDKQLDIAADMVEKLLVPIADEINEHKQLQLRSLAAYNGTLRDENYGRGGRRFGDQEDRGIVCGFCGEPSHPTSDCPMRNQPGAKSKMDREYESFLNEIGGGGGGGFPMGGSSDGGAKSSADDEYANFMASIGETPTSPQADAASAPAPWAKPRGAPMAPPAGGAGGGHYGPGGPMRGHGGASPMPPVMGGRGGYPPVGGYPQQGYPPYGGAPGMGAPGYPPYGGAPGMASPYGQQPPYGMQGMCLPSPTPCLGMWSAAGPVRTSRHGGDAWHGRLRCAWRRWQHERQRQCCPASVAEAVMVARWHPPLVYHHHAPPRAAPLRAVLRFVVVVVSVVVCDEDYGVEVEGWTEEREREREGQLTCNR</sequence>
<evidence type="ECO:0000256" key="7">
    <source>
        <dbReference type="SAM" id="MobiDB-lite"/>
    </source>
</evidence>
<evidence type="ECO:0000259" key="8">
    <source>
        <dbReference type="SMART" id="SM00322"/>
    </source>
</evidence>
<dbReference type="Proteomes" id="UP000011083">
    <property type="component" value="Unassembled WGS sequence"/>
</dbReference>
<dbReference type="PANTHER" id="PTHR11208">
    <property type="entry name" value="RNA-BINDING PROTEIN RELATED"/>
    <property type="match status" value="1"/>
</dbReference>
<dbReference type="AlphaFoldDB" id="L8GVR3"/>
<name>L8GVR3_ACACF</name>
<dbReference type="OrthoDB" id="6777263at2759"/>
<dbReference type="GO" id="GO:0003729">
    <property type="term" value="F:mRNA binding"/>
    <property type="evidence" value="ECO:0007669"/>
    <property type="project" value="TreeGrafter"/>
</dbReference>
<feature type="region of interest" description="Disordered" evidence="7">
    <location>
        <begin position="51"/>
        <end position="87"/>
    </location>
</feature>
<dbReference type="STRING" id="1257118.L8GVR3"/>
<dbReference type="InterPro" id="IPR055256">
    <property type="entry name" value="KH_1_KHDC4/BBP-like"/>
</dbReference>
<gene>
    <name evidence="9" type="ORF">ACA1_060610</name>
</gene>
<dbReference type="OMA" id="EDSNCKI"/>
<dbReference type="RefSeq" id="XP_004339347.1">
    <property type="nucleotide sequence ID" value="XM_004339299.1"/>
</dbReference>
<evidence type="ECO:0000256" key="4">
    <source>
        <dbReference type="ARBA" id="ARBA00022884"/>
    </source>
</evidence>
<dbReference type="GO" id="GO:0000398">
    <property type="term" value="P:mRNA splicing, via spliceosome"/>
    <property type="evidence" value="ECO:0007669"/>
    <property type="project" value="UniProtKB-UniRule"/>
</dbReference>
<keyword evidence="1 6" id="KW-0479">Metal-binding</keyword>
<dbReference type="GO" id="GO:0005681">
    <property type="term" value="C:spliceosomal complex"/>
    <property type="evidence" value="ECO:0007669"/>
    <property type="project" value="UniProtKB-KW"/>
</dbReference>
<keyword evidence="6" id="KW-0508">mRNA splicing</keyword>
<comment type="similarity">
    <text evidence="6">Belongs to the BBP/SF1 family.</text>
</comment>
<keyword evidence="10" id="KW-1185">Reference proteome</keyword>
<keyword evidence="3 6" id="KW-0862">Zinc</keyword>
<dbReference type="GO" id="GO:0045131">
    <property type="term" value="F:pre-mRNA branch point binding"/>
    <property type="evidence" value="ECO:0007669"/>
    <property type="project" value="UniProtKB-UniRule"/>
</dbReference>
<dbReference type="SMART" id="SM00322">
    <property type="entry name" value="KH"/>
    <property type="match status" value="1"/>
</dbReference>
<keyword evidence="6" id="KW-0539">Nucleus</keyword>
<evidence type="ECO:0000256" key="2">
    <source>
        <dbReference type="ARBA" id="ARBA00022771"/>
    </source>
</evidence>
<keyword evidence="4 5" id="KW-0694">RNA-binding</keyword>
<evidence type="ECO:0000256" key="6">
    <source>
        <dbReference type="RuleBase" id="RU367126"/>
    </source>
</evidence>
<dbReference type="EMBL" id="KB007974">
    <property type="protein sequence ID" value="ELR17334.1"/>
    <property type="molecule type" value="Genomic_DNA"/>
</dbReference>
<evidence type="ECO:0000256" key="1">
    <source>
        <dbReference type="ARBA" id="ARBA00022723"/>
    </source>
</evidence>
<dbReference type="InterPro" id="IPR004087">
    <property type="entry name" value="KH_dom"/>
</dbReference>
<keyword evidence="6" id="KW-0747">Spliceosome</keyword>
<evidence type="ECO:0000313" key="9">
    <source>
        <dbReference type="EMBL" id="ELR17334.1"/>
    </source>
</evidence>